<sequence>MESESSGRGWTDDRWDAPGGPASPVPGPEVSKQSGPRLSSASLVYGLAAARPVAGRGYATCHAQLEGPRESWRAPPRPAPPRQGGKAPPFPDRPAKAGTLHPSRPALLGWGAPSSSLGVSEGWFPHTASRVPAISLRAARD</sequence>
<keyword evidence="3" id="KW-1185">Reference proteome</keyword>
<name>A0A7J8CZ05_MOLMO</name>
<evidence type="ECO:0000313" key="2">
    <source>
        <dbReference type="EMBL" id="KAF6416147.1"/>
    </source>
</evidence>
<reference evidence="2 3" key="1">
    <citation type="journal article" date="2020" name="Nature">
        <title>Six reference-quality genomes reveal evolution of bat adaptations.</title>
        <authorList>
            <person name="Jebb D."/>
            <person name="Huang Z."/>
            <person name="Pippel M."/>
            <person name="Hughes G.M."/>
            <person name="Lavrichenko K."/>
            <person name="Devanna P."/>
            <person name="Winkler S."/>
            <person name="Jermiin L.S."/>
            <person name="Skirmuntt E.C."/>
            <person name="Katzourakis A."/>
            <person name="Burkitt-Gray L."/>
            <person name="Ray D.A."/>
            <person name="Sullivan K.A.M."/>
            <person name="Roscito J.G."/>
            <person name="Kirilenko B.M."/>
            <person name="Davalos L.M."/>
            <person name="Corthals A.P."/>
            <person name="Power M.L."/>
            <person name="Jones G."/>
            <person name="Ransome R.D."/>
            <person name="Dechmann D.K.N."/>
            <person name="Locatelli A.G."/>
            <person name="Puechmaille S.J."/>
            <person name="Fedrigo O."/>
            <person name="Jarvis E.D."/>
            <person name="Hiller M."/>
            <person name="Vernes S.C."/>
            <person name="Myers E.W."/>
            <person name="Teeling E.C."/>
        </authorList>
    </citation>
    <scope>NUCLEOTIDE SEQUENCE [LARGE SCALE GENOMIC DNA]</scope>
    <source>
        <strain evidence="2">MMolMol1</strain>
        <tissue evidence="2">Muscle</tissue>
    </source>
</reference>
<protein>
    <submittedName>
        <fullName evidence="2">Uncharacterized protein</fullName>
    </submittedName>
</protein>
<accession>A0A7J8CZ05</accession>
<dbReference type="InParanoid" id="A0A7J8CZ05"/>
<evidence type="ECO:0000313" key="3">
    <source>
        <dbReference type="Proteomes" id="UP000550707"/>
    </source>
</evidence>
<dbReference type="AlphaFoldDB" id="A0A7J8CZ05"/>
<comment type="caution">
    <text evidence="2">The sequence shown here is derived from an EMBL/GenBank/DDBJ whole genome shotgun (WGS) entry which is preliminary data.</text>
</comment>
<feature type="region of interest" description="Disordered" evidence="1">
    <location>
        <begin position="1"/>
        <end position="37"/>
    </location>
</feature>
<organism evidence="2 3">
    <name type="scientific">Molossus molossus</name>
    <name type="common">Pallas' mastiff bat</name>
    <name type="synonym">Vespertilio molossus</name>
    <dbReference type="NCBI Taxonomy" id="27622"/>
    <lineage>
        <taxon>Eukaryota</taxon>
        <taxon>Metazoa</taxon>
        <taxon>Chordata</taxon>
        <taxon>Craniata</taxon>
        <taxon>Vertebrata</taxon>
        <taxon>Euteleostomi</taxon>
        <taxon>Mammalia</taxon>
        <taxon>Eutheria</taxon>
        <taxon>Laurasiatheria</taxon>
        <taxon>Chiroptera</taxon>
        <taxon>Yangochiroptera</taxon>
        <taxon>Molossidae</taxon>
        <taxon>Molossus</taxon>
    </lineage>
</organism>
<dbReference type="EMBL" id="JACASF010000019">
    <property type="protein sequence ID" value="KAF6416147.1"/>
    <property type="molecule type" value="Genomic_DNA"/>
</dbReference>
<feature type="region of interest" description="Disordered" evidence="1">
    <location>
        <begin position="62"/>
        <end position="112"/>
    </location>
</feature>
<gene>
    <name evidence="2" type="ORF">HJG59_009455</name>
</gene>
<dbReference type="Proteomes" id="UP000550707">
    <property type="component" value="Unassembled WGS sequence"/>
</dbReference>
<evidence type="ECO:0000256" key="1">
    <source>
        <dbReference type="SAM" id="MobiDB-lite"/>
    </source>
</evidence>
<proteinExistence type="predicted"/>